<name>A0AAV8TF78_9ROSI</name>
<comment type="caution">
    <text evidence="1">The sequence shown here is derived from an EMBL/GenBank/DDBJ whole genome shotgun (WGS) entry which is preliminary data.</text>
</comment>
<dbReference type="Proteomes" id="UP001159364">
    <property type="component" value="Linkage Group LG05"/>
</dbReference>
<accession>A0AAV8TF78</accession>
<dbReference type="AlphaFoldDB" id="A0AAV8TF78"/>
<dbReference type="EMBL" id="JAIWQS010000005">
    <property type="protein sequence ID" value="KAJ8765471.1"/>
    <property type="molecule type" value="Genomic_DNA"/>
</dbReference>
<sequence length="124" mass="13977">MPAQMKETLNAYDAIVCHWTQCIVDMKNALADVEEAIIKALDKQYADVLSPLKDNFNPKLYGLKHFQKLSKRTGKIYFVPDEVLDDIFASQMLHFLGNASQEKDLEPPRSIMGASAMLCNDVVN</sequence>
<evidence type="ECO:0000313" key="1">
    <source>
        <dbReference type="EMBL" id="KAJ8765471.1"/>
    </source>
</evidence>
<organism evidence="1 2">
    <name type="scientific">Erythroxylum novogranatense</name>
    <dbReference type="NCBI Taxonomy" id="1862640"/>
    <lineage>
        <taxon>Eukaryota</taxon>
        <taxon>Viridiplantae</taxon>
        <taxon>Streptophyta</taxon>
        <taxon>Embryophyta</taxon>
        <taxon>Tracheophyta</taxon>
        <taxon>Spermatophyta</taxon>
        <taxon>Magnoliopsida</taxon>
        <taxon>eudicotyledons</taxon>
        <taxon>Gunneridae</taxon>
        <taxon>Pentapetalae</taxon>
        <taxon>rosids</taxon>
        <taxon>fabids</taxon>
        <taxon>Malpighiales</taxon>
        <taxon>Erythroxylaceae</taxon>
        <taxon>Erythroxylum</taxon>
    </lineage>
</organism>
<dbReference type="PANTHER" id="PTHR31110:SF2">
    <property type="entry name" value="PESTICIDAL CRYSTAL CRY8BA PROTEIN"/>
    <property type="match status" value="1"/>
</dbReference>
<reference evidence="1 2" key="1">
    <citation type="submission" date="2021-09" db="EMBL/GenBank/DDBJ databases">
        <title>Genomic insights and catalytic innovation underlie evolution of tropane alkaloids biosynthesis.</title>
        <authorList>
            <person name="Wang Y.-J."/>
            <person name="Tian T."/>
            <person name="Huang J.-P."/>
            <person name="Huang S.-X."/>
        </authorList>
    </citation>
    <scope>NUCLEOTIDE SEQUENCE [LARGE SCALE GENOMIC DNA]</scope>
    <source>
        <strain evidence="1">KIB-2018</strain>
        <tissue evidence="1">Leaf</tissue>
    </source>
</reference>
<evidence type="ECO:0000313" key="2">
    <source>
        <dbReference type="Proteomes" id="UP001159364"/>
    </source>
</evidence>
<gene>
    <name evidence="1" type="ORF">K2173_014593</name>
</gene>
<protein>
    <submittedName>
        <fullName evidence="1">Uncharacterized protein</fullName>
    </submittedName>
</protein>
<keyword evidence="2" id="KW-1185">Reference proteome</keyword>
<proteinExistence type="predicted"/>
<dbReference type="PANTHER" id="PTHR31110">
    <property type="entry name" value="PESTICIDAL CRYSTAL CRY8BA PROTEIN"/>
    <property type="match status" value="1"/>
</dbReference>